<reference evidence="2 3" key="1">
    <citation type="submission" date="2019-07" db="EMBL/GenBank/DDBJ databases">
        <title>Draft genome for Aliikangiella sp. M105.</title>
        <authorList>
            <person name="Wang G."/>
        </authorList>
    </citation>
    <scope>NUCLEOTIDE SEQUENCE [LARGE SCALE GENOMIC DNA]</scope>
    <source>
        <strain evidence="2 3">M105</strain>
    </source>
</reference>
<accession>A0A545UEL2</accession>
<dbReference type="EMBL" id="VIKS01000006">
    <property type="protein sequence ID" value="TQV87919.1"/>
    <property type="molecule type" value="Genomic_DNA"/>
</dbReference>
<dbReference type="OrthoDB" id="8480857at2"/>
<evidence type="ECO:0000313" key="3">
    <source>
        <dbReference type="Proteomes" id="UP000315439"/>
    </source>
</evidence>
<keyword evidence="3" id="KW-1185">Reference proteome</keyword>
<dbReference type="Gene3D" id="3.10.490.10">
    <property type="entry name" value="Gamma-glutamyl cyclotransferase-like"/>
    <property type="match status" value="1"/>
</dbReference>
<dbReference type="InterPro" id="IPR013024">
    <property type="entry name" value="GGCT-like"/>
</dbReference>
<name>A0A545UEL2_9GAMM</name>
<dbReference type="AlphaFoldDB" id="A0A545UEL2"/>
<dbReference type="SUPFAM" id="SSF110857">
    <property type="entry name" value="Gamma-glutamyl cyclotransferase-like"/>
    <property type="match status" value="1"/>
</dbReference>
<gene>
    <name evidence="2" type="ORF">FLL46_11105</name>
</gene>
<protein>
    <submittedName>
        <fullName evidence="2">Gamma-glutamylcyclotransferase</fullName>
    </submittedName>
</protein>
<organism evidence="2 3">
    <name type="scientific">Aliikangiella coralliicola</name>
    <dbReference type="NCBI Taxonomy" id="2592383"/>
    <lineage>
        <taxon>Bacteria</taxon>
        <taxon>Pseudomonadati</taxon>
        <taxon>Pseudomonadota</taxon>
        <taxon>Gammaproteobacteria</taxon>
        <taxon>Oceanospirillales</taxon>
        <taxon>Pleioneaceae</taxon>
        <taxon>Aliikangiella</taxon>
    </lineage>
</organism>
<feature type="domain" description="Gamma-glutamylcyclotransferase AIG2-like" evidence="1">
    <location>
        <begin position="9"/>
        <end position="104"/>
    </location>
</feature>
<proteinExistence type="predicted"/>
<dbReference type="InterPro" id="IPR009288">
    <property type="entry name" value="AIG2-like_dom"/>
</dbReference>
<dbReference type="InterPro" id="IPR036568">
    <property type="entry name" value="GGCT-like_sf"/>
</dbReference>
<sequence length="137" mass="15365">MTERRIDGFFYGLFMDSNILKKNHIAAVAPRRAYVDDYGLRIGQRATLVPTPGERAYGMLFALTHDELDKLYNAPGLEQYRPEAILAQSLEGENFPALCYNLREAPGANEANAEYAASLRTVLSRLNFPSEYITSIS</sequence>
<evidence type="ECO:0000313" key="2">
    <source>
        <dbReference type="EMBL" id="TQV87919.1"/>
    </source>
</evidence>
<evidence type="ECO:0000259" key="1">
    <source>
        <dbReference type="Pfam" id="PF06094"/>
    </source>
</evidence>
<dbReference type="Pfam" id="PF06094">
    <property type="entry name" value="GGACT"/>
    <property type="match status" value="1"/>
</dbReference>
<dbReference type="CDD" id="cd06661">
    <property type="entry name" value="GGCT_like"/>
    <property type="match status" value="1"/>
</dbReference>
<dbReference type="RefSeq" id="WP_142893580.1">
    <property type="nucleotide sequence ID" value="NZ_ML660163.1"/>
</dbReference>
<comment type="caution">
    <text evidence="2">The sequence shown here is derived from an EMBL/GenBank/DDBJ whole genome shotgun (WGS) entry which is preliminary data.</text>
</comment>
<dbReference type="GO" id="GO:0016740">
    <property type="term" value="F:transferase activity"/>
    <property type="evidence" value="ECO:0007669"/>
    <property type="project" value="UniProtKB-KW"/>
</dbReference>
<keyword evidence="2" id="KW-0808">Transferase</keyword>
<dbReference type="Proteomes" id="UP000315439">
    <property type="component" value="Unassembled WGS sequence"/>
</dbReference>